<dbReference type="SMART" id="SM00596">
    <property type="entry name" value="PRE_C2HC"/>
    <property type="match status" value="1"/>
</dbReference>
<dbReference type="PANTHER" id="PTHR33273">
    <property type="entry name" value="DOMAIN-CONTAINING PROTEIN, PUTATIVE-RELATED"/>
    <property type="match status" value="1"/>
</dbReference>
<organism evidence="3 4">
    <name type="scientific">Ranatra chinensis</name>
    <dbReference type="NCBI Taxonomy" id="642074"/>
    <lineage>
        <taxon>Eukaryota</taxon>
        <taxon>Metazoa</taxon>
        <taxon>Ecdysozoa</taxon>
        <taxon>Arthropoda</taxon>
        <taxon>Hexapoda</taxon>
        <taxon>Insecta</taxon>
        <taxon>Pterygota</taxon>
        <taxon>Neoptera</taxon>
        <taxon>Paraneoptera</taxon>
        <taxon>Hemiptera</taxon>
        <taxon>Heteroptera</taxon>
        <taxon>Panheteroptera</taxon>
        <taxon>Nepomorpha</taxon>
        <taxon>Nepidae</taxon>
        <taxon>Ranatrinae</taxon>
        <taxon>Ranatra</taxon>
    </lineage>
</organism>
<dbReference type="Pfam" id="PF07530">
    <property type="entry name" value="PRE_C2HC"/>
    <property type="match status" value="1"/>
</dbReference>
<accession>A0ABD0YLQ5</accession>
<dbReference type="Proteomes" id="UP001558652">
    <property type="component" value="Unassembled WGS sequence"/>
</dbReference>
<protein>
    <recommendedName>
        <fullName evidence="2">Pre-C2HC domain-containing protein</fullName>
    </recommendedName>
</protein>
<evidence type="ECO:0000259" key="2">
    <source>
        <dbReference type="SMART" id="SM00596"/>
    </source>
</evidence>
<feature type="compositionally biased region" description="Basic residues" evidence="1">
    <location>
        <begin position="1"/>
        <end position="23"/>
    </location>
</feature>
<feature type="domain" description="Pre-C2HC" evidence="2">
    <location>
        <begin position="128"/>
        <end position="196"/>
    </location>
</feature>
<proteinExistence type="predicted"/>
<dbReference type="EMBL" id="JBFDAA010000017">
    <property type="protein sequence ID" value="KAL1116789.1"/>
    <property type="molecule type" value="Genomic_DNA"/>
</dbReference>
<dbReference type="InterPro" id="IPR006579">
    <property type="entry name" value="Pre_C2HC_dom"/>
</dbReference>
<gene>
    <name evidence="3" type="ORF">AAG570_005261</name>
</gene>
<evidence type="ECO:0000256" key="1">
    <source>
        <dbReference type="SAM" id="MobiDB-lite"/>
    </source>
</evidence>
<evidence type="ECO:0000313" key="4">
    <source>
        <dbReference type="Proteomes" id="UP001558652"/>
    </source>
</evidence>
<reference evidence="3 4" key="1">
    <citation type="submission" date="2024-07" db="EMBL/GenBank/DDBJ databases">
        <title>Chromosome-level genome assembly of the water stick insect Ranatra chinensis (Heteroptera: Nepidae).</title>
        <authorList>
            <person name="Liu X."/>
        </authorList>
    </citation>
    <scope>NUCLEOTIDE SEQUENCE [LARGE SCALE GENOMIC DNA]</scope>
    <source>
        <strain evidence="3">Cailab_2021Rc</strain>
        <tissue evidence="3">Muscle</tissue>
    </source>
</reference>
<sequence length="287" mass="33135">MAGKRRPKKSNRKKSKGKGNKKQAKAEDIVQELVPALPTFSITPPPIYMANIANIKELVKNLKEITCEGEFLFRITSVSVRLMIKTPDSYKEVIEHLKVAQYEFHTFKLRDRKPLRVVVRGLHVDTKPEELEKDLSERGYMPKDVSRVVHPITGKELPLFYVDLEPGARNRTIYELKTVGCQEVHVEKPRQRREVVQCHRCQGYGHTRNYCHRLVRCVRCAGGHDWRQCEKRRDSAAVCANCEGDHPANWRGCPAHKEARKNRKRQRRLALVSKAAKCRVKEVSPEP</sequence>
<dbReference type="PANTHER" id="PTHR33273:SF2">
    <property type="entry name" value="ENDONUCLEASE_EXONUCLEASE_PHOSPHATASE DOMAIN-CONTAINING PROTEIN"/>
    <property type="match status" value="1"/>
</dbReference>
<name>A0ABD0YLQ5_9HEMI</name>
<keyword evidence="4" id="KW-1185">Reference proteome</keyword>
<comment type="caution">
    <text evidence="3">The sequence shown here is derived from an EMBL/GenBank/DDBJ whole genome shotgun (WGS) entry which is preliminary data.</text>
</comment>
<feature type="region of interest" description="Disordered" evidence="1">
    <location>
        <begin position="1"/>
        <end position="26"/>
    </location>
</feature>
<dbReference type="AlphaFoldDB" id="A0ABD0YLQ5"/>
<evidence type="ECO:0000313" key="3">
    <source>
        <dbReference type="EMBL" id="KAL1116789.1"/>
    </source>
</evidence>